<feature type="region of interest" description="Disordered" evidence="1">
    <location>
        <begin position="1191"/>
        <end position="1212"/>
    </location>
</feature>
<feature type="compositionally biased region" description="Low complexity" evidence="1">
    <location>
        <begin position="213"/>
        <end position="230"/>
    </location>
</feature>
<evidence type="ECO:0000313" key="2">
    <source>
        <dbReference type="EMBL" id="CAL4194185.1"/>
    </source>
</evidence>
<feature type="region of interest" description="Disordered" evidence="1">
    <location>
        <begin position="386"/>
        <end position="414"/>
    </location>
</feature>
<feature type="compositionally biased region" description="Basic and acidic residues" evidence="1">
    <location>
        <begin position="1198"/>
        <end position="1209"/>
    </location>
</feature>
<feature type="region of interest" description="Disordered" evidence="1">
    <location>
        <begin position="484"/>
        <end position="537"/>
    </location>
</feature>
<sequence length="1582" mass="180233">MHNDQENSFCNQLNNEELRSDNQSSPDAIIKGMEKDVTKEMENKGEKLCMKAVELKNFALDIKATLKKLQISQKDVIKTGQKKVAISGISKKSDLAKFFTYSHPINRMEKIKKFLENVIAEKNDIIKNEVLHSRKSKDNLENTETDLICNDSDLEDLPMPSQFYTESNIKNSQSPEDEKLFIDSLFIDENLFVTSTQVPHENNGSNELSSNKQKQSSETDLSSSQSSDQIKSLKKLQDNYNSSFGVFKENTKVQRYYKKTVESEGEYDDSDSDMEDYNIEPKPINTNCSIGLSKKLRDKSSENEFLSATEEIKEADAFIPSIEKNDAEQVGNDNSQDICSVGPHASSGTVYIKQGPQLVLAGAVDVHFYENNFTEPQLLEMNAEKDNIGSHGKNNLTKESSRNSVRKKSESDLDMTVEEEQFDPYNRFKPITEEARLLKSGFDENSSIEPSGSSCNSTYVKNQKTNIQNKLSLSYQRKNAVTSEDENRVDISPNTQSSIITCGQREHELLETSIESRKRNSSSGYKAGSSGEHEISPVSQDLNESSVFFQYTELPTNLPSSPNIIKEELLPKELSVRSTVWAAASPESPKNKHTHNMDGFITTIPETQALSQDMNNTHSQADNKERVDVIKTNFKACAELSFIPGNEELDVLNNSLDTSIPLTCGQRESFYSRSQELDGCLDNINNDIISDFPFIVKNSSAVASDDGTIISNSCSDNDTSENRLSDNSCYLSLTALKPRESEIDMKKTNNDKQNLIDSLLDVDSSQSKIEIVTQNDNFKGNQNANDNYKTKQYRTEVIGESSDPTIFEHSPVKPTKPFKVLKVRYPDQFKSTSTKHISEDETDDEDANMILENLHKEIDIPQVDNLDSISDDIFLTATEDEETVCSDAKTVNKKITDIRLNENKISNGNNEFHSKGIIRSEDQENIEQEYAQFKNLDGSNKQCKSSNFVCQMAKKSKKNKKDFLSIEEEAYQNITVDEGSYKNNRSTHNTENTAYSREKGIKICDKKRDVLSLTEEVYKEVEVNENLNTSTIIQESDKKTKKKKKKNESITSKKNKMSLETSILNNDKKQISQSACDLQLEENELCKKDLEKDISMSNEKKKGKKQLEENELCKKDLVKDISMSNEKKKKKKGKKTKKTKLDSVIRKESAEDSITNNNFDNIIELQNLRYVDENNENKISAVEETLDKVSSSGSKIHIFHDPGENEIEPKKKKKKCISKNKDELCNDNSELKETNPFLDTNYFNDVSNKIKKRKKDKKQESISNQQLNFLGKKVKKSKKKNKELNGNEFECDMQQQLNDTIKENTVLGQMEAKVDHKMKTSTNSNIGNNEDETKREKKAKRKKKKKYEEHSSQSICEEHNIDLESKDEFTKSKTKEEANMDNKSKNKINNSIGNNERETRKDKKAKKKKKKKHEDLSSLSICEEHINMETKDEFTKKKKKESRRSKCLPSSSFDIYESCENMINNNIGNNEDKPTNDKKVKKKKKHEDLSSLGICEKHNIGTETKDQFTKSKKKENRRSKCLSNSSFDIYETCDEDQDLVGYINEKNDNGIKENLNNSKNAIEKRNLSDVRANMKTAQEEIM</sequence>
<feature type="compositionally biased region" description="Polar residues" evidence="1">
    <location>
        <begin position="492"/>
        <end position="501"/>
    </location>
</feature>
<feature type="compositionally biased region" description="Basic residues" evidence="1">
    <location>
        <begin position="1336"/>
        <end position="1345"/>
    </location>
</feature>
<feature type="region of interest" description="Disordered" evidence="1">
    <location>
        <begin position="1464"/>
        <end position="1492"/>
    </location>
</feature>
<feature type="region of interest" description="Disordered" evidence="1">
    <location>
        <begin position="1308"/>
        <end position="1448"/>
    </location>
</feature>
<evidence type="ECO:0000256" key="1">
    <source>
        <dbReference type="SAM" id="MobiDB-lite"/>
    </source>
</evidence>
<feature type="region of interest" description="Disordered" evidence="1">
    <location>
        <begin position="1123"/>
        <end position="1148"/>
    </location>
</feature>
<feature type="region of interest" description="Disordered" evidence="1">
    <location>
        <begin position="1"/>
        <end position="28"/>
    </location>
</feature>
<organism evidence="2 3">
    <name type="scientific">Meganyctiphanes norvegica</name>
    <name type="common">Northern krill</name>
    <name type="synonym">Thysanopoda norvegica</name>
    <dbReference type="NCBI Taxonomy" id="48144"/>
    <lineage>
        <taxon>Eukaryota</taxon>
        <taxon>Metazoa</taxon>
        <taxon>Ecdysozoa</taxon>
        <taxon>Arthropoda</taxon>
        <taxon>Crustacea</taxon>
        <taxon>Multicrustacea</taxon>
        <taxon>Malacostraca</taxon>
        <taxon>Eumalacostraca</taxon>
        <taxon>Eucarida</taxon>
        <taxon>Euphausiacea</taxon>
        <taxon>Euphausiidae</taxon>
        <taxon>Meganyctiphanes</taxon>
    </lineage>
</organism>
<comment type="caution">
    <text evidence="2">The sequence shown here is derived from an EMBL/GenBank/DDBJ whole genome shotgun (WGS) entry which is preliminary data.</text>
</comment>
<feature type="region of interest" description="Disordered" evidence="1">
    <location>
        <begin position="1250"/>
        <end position="1290"/>
    </location>
</feature>
<dbReference type="Proteomes" id="UP001497623">
    <property type="component" value="Unassembled WGS sequence"/>
</dbReference>
<proteinExistence type="predicted"/>
<protein>
    <submittedName>
        <fullName evidence="2">Uncharacterized protein</fullName>
    </submittedName>
</protein>
<feature type="compositionally biased region" description="Basic and acidic residues" evidence="1">
    <location>
        <begin position="504"/>
        <end position="518"/>
    </location>
</feature>
<feature type="non-terminal residue" evidence="2">
    <location>
        <position position="1582"/>
    </location>
</feature>
<feature type="compositionally biased region" description="Basic and acidic residues" evidence="1">
    <location>
        <begin position="1139"/>
        <end position="1148"/>
    </location>
</feature>
<keyword evidence="3" id="KW-1185">Reference proteome</keyword>
<feature type="compositionally biased region" description="Basic residues" evidence="1">
    <location>
        <begin position="1402"/>
        <end position="1412"/>
    </location>
</feature>
<name>A0AAV2SIV6_MEGNR</name>
<feature type="region of interest" description="Disordered" evidence="1">
    <location>
        <begin position="197"/>
        <end position="232"/>
    </location>
</feature>
<evidence type="ECO:0000313" key="3">
    <source>
        <dbReference type="Proteomes" id="UP001497623"/>
    </source>
</evidence>
<feature type="compositionally biased region" description="Polar residues" evidence="1">
    <location>
        <begin position="197"/>
        <end position="212"/>
    </location>
</feature>
<feature type="compositionally biased region" description="Basic and acidic residues" evidence="1">
    <location>
        <begin position="1422"/>
        <end position="1435"/>
    </location>
</feature>
<reference evidence="2 3" key="1">
    <citation type="submission" date="2024-05" db="EMBL/GenBank/DDBJ databases">
        <authorList>
            <person name="Wallberg A."/>
        </authorList>
    </citation>
    <scope>NUCLEOTIDE SEQUENCE [LARGE SCALE GENOMIC DNA]</scope>
</reference>
<feature type="compositionally biased region" description="Polar residues" evidence="1">
    <location>
        <begin position="1"/>
        <end position="26"/>
    </location>
</feature>
<feature type="compositionally biased region" description="Basic residues" evidence="1">
    <location>
        <begin position="1436"/>
        <end position="1446"/>
    </location>
</feature>
<accession>A0AAV2SIV6</accession>
<feature type="region of interest" description="Disordered" evidence="1">
    <location>
        <begin position="1035"/>
        <end position="1054"/>
    </location>
</feature>
<dbReference type="EMBL" id="CAXKWB010070479">
    <property type="protein sequence ID" value="CAL4194185.1"/>
    <property type="molecule type" value="Genomic_DNA"/>
</dbReference>
<gene>
    <name evidence="2" type="ORF">MNOR_LOCUS36915</name>
</gene>
<feature type="compositionally biased region" description="Basic residues" evidence="1">
    <location>
        <begin position="1272"/>
        <end position="1281"/>
    </location>
</feature>
<feature type="compositionally biased region" description="Basic and acidic residues" evidence="1">
    <location>
        <begin position="1346"/>
        <end position="1384"/>
    </location>
</feature>
<feature type="compositionally biased region" description="Basic residues" evidence="1">
    <location>
        <begin position="1127"/>
        <end position="1138"/>
    </location>
</feature>